<evidence type="ECO:0000256" key="1">
    <source>
        <dbReference type="SAM" id="MobiDB-lite"/>
    </source>
</evidence>
<name>F0VK35_NEOCL</name>
<evidence type="ECO:0000256" key="2">
    <source>
        <dbReference type="SAM" id="SignalP"/>
    </source>
</evidence>
<feature type="compositionally biased region" description="Basic and acidic residues" evidence="1">
    <location>
        <begin position="155"/>
        <end position="165"/>
    </location>
</feature>
<keyword evidence="5" id="KW-1185">Reference proteome</keyword>
<dbReference type="InParanoid" id="F0VK35"/>
<evidence type="ECO:0000313" key="5">
    <source>
        <dbReference type="Proteomes" id="UP000007494"/>
    </source>
</evidence>
<proteinExistence type="predicted"/>
<dbReference type="AlphaFoldDB" id="F0VK35"/>
<reference evidence="5" key="3">
    <citation type="journal article" date="2012" name="PLoS Pathog.">
        <title>Comparative genomics of the apicomplexan parasites Toxoplasma gondii and Neospora caninum: Coccidia differing in host range and transmission strategy.</title>
        <authorList>
            <person name="Reid A.J."/>
            <person name="Vermont S.J."/>
            <person name="Cotton J.A."/>
            <person name="Harris D."/>
            <person name="Hill-Cawthorne G.A."/>
            <person name="Konen-Waisman S."/>
            <person name="Latham S.M."/>
            <person name="Mourier T."/>
            <person name="Norton R."/>
            <person name="Quail M.A."/>
            <person name="Sanders M."/>
            <person name="Shanmugam D."/>
            <person name="Sohal A."/>
            <person name="Wasmuth J.D."/>
            <person name="Brunk B."/>
            <person name="Grigg M.E."/>
            <person name="Howard J.C."/>
            <person name="Parkinson J."/>
            <person name="Roos D.S."/>
            <person name="Trees A.J."/>
            <person name="Berriman M."/>
            <person name="Pain A."/>
            <person name="Wastling J.M."/>
        </authorList>
    </citation>
    <scope>NUCLEOTIDE SEQUENCE [LARGE SCALE GENOMIC DNA]</scope>
    <source>
        <strain evidence="5">Liverpool</strain>
    </source>
</reference>
<feature type="signal peptide" evidence="2">
    <location>
        <begin position="1"/>
        <end position="22"/>
    </location>
</feature>
<protein>
    <submittedName>
        <fullName evidence="3">Uncharacterized protein</fullName>
    </submittedName>
</protein>
<dbReference type="EMBL" id="LN714485">
    <property type="protein sequence ID" value="CEL69145.1"/>
    <property type="molecule type" value="Genomic_DNA"/>
</dbReference>
<gene>
    <name evidence="4" type="ORF">BN1204_048650</name>
    <name evidence="3" type="ORF">NCLIV_048650</name>
</gene>
<organism evidence="3 5">
    <name type="scientific">Neospora caninum (strain Liverpool)</name>
    <dbReference type="NCBI Taxonomy" id="572307"/>
    <lineage>
        <taxon>Eukaryota</taxon>
        <taxon>Sar</taxon>
        <taxon>Alveolata</taxon>
        <taxon>Apicomplexa</taxon>
        <taxon>Conoidasida</taxon>
        <taxon>Coccidia</taxon>
        <taxon>Eucoccidiorida</taxon>
        <taxon>Eimeriorina</taxon>
        <taxon>Sarcocystidae</taxon>
        <taxon>Neospora</taxon>
    </lineage>
</organism>
<feature type="region of interest" description="Disordered" evidence="1">
    <location>
        <begin position="230"/>
        <end position="262"/>
    </location>
</feature>
<feature type="compositionally biased region" description="Acidic residues" evidence="1">
    <location>
        <begin position="166"/>
        <end position="176"/>
    </location>
</feature>
<dbReference type="eggNOG" id="ENOG502RSVA">
    <property type="taxonomic scope" value="Eukaryota"/>
</dbReference>
<sequence>MGKSRRQLTFFWALLGVGLCAALFEGSPGGSESASRPSLTSARDISVFSSSQQTRLQARAQDSGVEPFFSLTFAAAEEVAGIGEQATAELDGGHEREAEDTSVNASVDEFADVVVEEDPFAEGNEDALESLLSGFRSQKGKGEADGQAASGDTGRTSESEAKDVDREDGEEDFFEEVPVEGESGRDFFVGPKKNSWLEKVKRFAKGHMMQQPDTAQIKLPLKDTLQEKALKASQEKEKRRQKRRKKLAIERHKEDQKEKFDSSVELAEKEAENKKINKMWQKIVTMFENRF</sequence>
<dbReference type="EMBL" id="FR823391">
    <property type="protein sequence ID" value="CBZ54436.1"/>
    <property type="molecule type" value="Genomic_DNA"/>
</dbReference>
<evidence type="ECO:0000313" key="3">
    <source>
        <dbReference type="EMBL" id="CBZ54436.1"/>
    </source>
</evidence>
<feature type="region of interest" description="Disordered" evidence="1">
    <location>
        <begin position="137"/>
        <end position="176"/>
    </location>
</feature>
<dbReference type="VEuPathDB" id="ToxoDB:NCLIV_048650"/>
<dbReference type="OMA" id="TMFENRF"/>
<feature type="chain" id="PRO_5007655201" evidence="2">
    <location>
        <begin position="23"/>
        <end position="291"/>
    </location>
</feature>
<evidence type="ECO:0000313" key="4">
    <source>
        <dbReference type="EMBL" id="CEL69145.1"/>
    </source>
</evidence>
<accession>F0VK35</accession>
<keyword evidence="2" id="KW-0732">Signal</keyword>
<reference evidence="3" key="2">
    <citation type="submission" date="2011-03" db="EMBL/GenBank/DDBJ databases">
        <title>Comparative genomics and transcriptomics of Neospora caninum and Toxoplasma gondii.</title>
        <authorList>
            <person name="Reid A.J."/>
            <person name="Sohal A."/>
            <person name="Harris D."/>
            <person name="Quail M."/>
            <person name="Sanders M."/>
            <person name="Berriman M."/>
            <person name="Wastling J.M."/>
            <person name="Pain A."/>
        </authorList>
    </citation>
    <scope>NUCLEOTIDE SEQUENCE</scope>
    <source>
        <strain evidence="3">Liverpool</strain>
    </source>
</reference>
<reference evidence="3" key="1">
    <citation type="submission" date="2011-02" db="EMBL/GenBank/DDBJ databases">
        <authorList>
            <person name="Aslett M."/>
        </authorList>
    </citation>
    <scope>NUCLEOTIDE SEQUENCE</scope>
    <source>
        <strain evidence="3">Liverpool</strain>
    </source>
</reference>
<dbReference type="Proteomes" id="UP000007494">
    <property type="component" value="Chromosome X"/>
</dbReference>
<dbReference type="RefSeq" id="XP_003884466.1">
    <property type="nucleotide sequence ID" value="XM_003884417.1"/>
</dbReference>
<dbReference type="GeneID" id="13442367"/>
<reference evidence="4" key="4">
    <citation type="journal article" date="2015" name="PLoS ONE">
        <title>Comprehensive Evaluation of Toxoplasma gondii VEG and Neospora caninum LIV Genomes with Tachyzoite Stage Transcriptome and Proteome Defines Novel Transcript Features.</title>
        <authorList>
            <person name="Ramaprasad A."/>
            <person name="Mourier T."/>
            <person name="Naeem R."/>
            <person name="Malas T.B."/>
            <person name="Moussa E."/>
            <person name="Panigrahi A."/>
            <person name="Vermont S.J."/>
            <person name="Otto T.D."/>
            <person name="Wastling J."/>
            <person name="Pain A."/>
        </authorList>
    </citation>
    <scope>NUCLEOTIDE SEQUENCE</scope>
    <source>
        <strain evidence="4">Liverpool</strain>
    </source>
</reference>
<feature type="compositionally biased region" description="Basic and acidic residues" evidence="1">
    <location>
        <begin position="247"/>
        <end position="262"/>
    </location>
</feature>